<dbReference type="Proteomes" id="UP000069850">
    <property type="component" value="Chromosome 1"/>
</dbReference>
<gene>
    <name evidence="1" type="ORF">MMAB1_1146</name>
</gene>
<proteinExistence type="predicted"/>
<dbReference type="OrthoDB" id="117945at2157"/>
<reference evidence="1 2" key="1">
    <citation type="submission" date="2016-01" db="EMBL/GenBank/DDBJ databases">
        <authorList>
            <person name="Manzoor S."/>
        </authorList>
    </citation>
    <scope>NUCLEOTIDE SEQUENCE [LARGE SCALE GENOMIC DNA]</scope>
    <source>
        <strain evidence="1">Methanoculleus sp MAB1</strain>
    </source>
</reference>
<name>A0A0X3BKB3_9EURY</name>
<dbReference type="GeneID" id="27137079"/>
<organism evidence="1 2">
    <name type="scientific">Methanoculleus bourgensis</name>
    <dbReference type="NCBI Taxonomy" id="83986"/>
    <lineage>
        <taxon>Archaea</taxon>
        <taxon>Methanobacteriati</taxon>
        <taxon>Methanobacteriota</taxon>
        <taxon>Stenosarchaea group</taxon>
        <taxon>Methanomicrobia</taxon>
        <taxon>Methanomicrobiales</taxon>
        <taxon>Methanomicrobiaceae</taxon>
        <taxon>Methanoculleus</taxon>
    </lineage>
</organism>
<evidence type="ECO:0000313" key="2">
    <source>
        <dbReference type="Proteomes" id="UP000069850"/>
    </source>
</evidence>
<dbReference type="AlphaFoldDB" id="A0A0X3BKB3"/>
<evidence type="ECO:0000313" key="1">
    <source>
        <dbReference type="EMBL" id="CVK32359.1"/>
    </source>
</evidence>
<dbReference type="KEGG" id="mema:MMAB1_1146"/>
<protein>
    <submittedName>
        <fullName evidence="1">Uncharacterized protein</fullName>
    </submittedName>
</protein>
<dbReference type="EMBL" id="LT158599">
    <property type="protein sequence ID" value="CVK32359.1"/>
    <property type="molecule type" value="Genomic_DNA"/>
</dbReference>
<accession>A0A0X3BKB3</accession>
<sequence>MVSPTGTPEGTAFPPDLERLGIVPGAKIDIRELDRMGKRHNFHIYLYFEEDLAKSSTLKEDLQEYGDVPDLERPFVRLDAFLRFATESDPLFARRLDELPLVIEVVAYGKIGIGERKSVAYIKGLMPFLDELTMEENQSPVS</sequence>
<dbReference type="RefSeq" id="WP_062262671.1">
    <property type="nucleotide sequence ID" value="NZ_LT158599.1"/>
</dbReference>